<evidence type="ECO:0000256" key="6">
    <source>
        <dbReference type="RuleBase" id="RU363053"/>
    </source>
</evidence>
<accession>A0A8X6PGA3</accession>
<evidence type="ECO:0000256" key="1">
    <source>
        <dbReference type="ARBA" id="ARBA00004141"/>
    </source>
</evidence>
<name>A0A8X6PGA3_NEPPI</name>
<keyword evidence="8" id="KW-1185">Reference proteome</keyword>
<dbReference type="Proteomes" id="UP000887013">
    <property type="component" value="Unassembled WGS sequence"/>
</dbReference>
<protein>
    <submittedName>
        <fullName evidence="7">Mpv17-like protein</fullName>
    </submittedName>
</protein>
<dbReference type="PANTHER" id="PTHR11266:SF85">
    <property type="entry name" value="MPV17-LIKE PROTEIN"/>
    <property type="match status" value="1"/>
</dbReference>
<sequence length="201" mass="22396">MLSRAKQIFQKHPLLMNMTSYGTIYVSAEISQQTIQCITSADKTAIDWTSVGRFATVGIGGIAPVLYTWYKCLDYLLPAATGATVATKVAADLIFCNPTTITIFFTGKLSQNVFCCCCTQFSGVTWKKLFYEKFNNIKKLSAVDIIILLARPLWSFSRLSGVFLSRLRRCLLIGCCGGWFPVDGRVQEGFCCFCMSFLKMS</sequence>
<comment type="similarity">
    <text evidence="2 6">Belongs to the peroxisomal membrane protein PXMP2/4 family.</text>
</comment>
<dbReference type="GO" id="GO:0016020">
    <property type="term" value="C:membrane"/>
    <property type="evidence" value="ECO:0007669"/>
    <property type="project" value="UniProtKB-SubCell"/>
</dbReference>
<comment type="subcellular location">
    <subcellularLocation>
        <location evidence="1">Membrane</location>
        <topology evidence="1">Multi-pass membrane protein</topology>
    </subcellularLocation>
</comment>
<evidence type="ECO:0000256" key="5">
    <source>
        <dbReference type="ARBA" id="ARBA00023136"/>
    </source>
</evidence>
<keyword evidence="3" id="KW-0812">Transmembrane</keyword>
<keyword evidence="4" id="KW-1133">Transmembrane helix</keyword>
<dbReference type="PANTHER" id="PTHR11266">
    <property type="entry name" value="PEROXISOMAL MEMBRANE PROTEIN 2, PXMP2 MPV17"/>
    <property type="match status" value="1"/>
</dbReference>
<evidence type="ECO:0000313" key="7">
    <source>
        <dbReference type="EMBL" id="GFT69543.1"/>
    </source>
</evidence>
<dbReference type="OrthoDB" id="430207at2759"/>
<evidence type="ECO:0000313" key="8">
    <source>
        <dbReference type="Proteomes" id="UP000887013"/>
    </source>
</evidence>
<keyword evidence="5" id="KW-0472">Membrane</keyword>
<evidence type="ECO:0000256" key="3">
    <source>
        <dbReference type="ARBA" id="ARBA00022692"/>
    </source>
</evidence>
<comment type="caution">
    <text evidence="7">The sequence shown here is derived from an EMBL/GenBank/DDBJ whole genome shotgun (WGS) entry which is preliminary data.</text>
</comment>
<dbReference type="InterPro" id="IPR007248">
    <property type="entry name" value="Mpv17_PMP22"/>
</dbReference>
<dbReference type="GO" id="GO:0005739">
    <property type="term" value="C:mitochondrion"/>
    <property type="evidence" value="ECO:0007669"/>
    <property type="project" value="TreeGrafter"/>
</dbReference>
<reference evidence="7" key="1">
    <citation type="submission" date="2020-08" db="EMBL/GenBank/DDBJ databases">
        <title>Multicomponent nature underlies the extraordinary mechanical properties of spider dragline silk.</title>
        <authorList>
            <person name="Kono N."/>
            <person name="Nakamura H."/>
            <person name="Mori M."/>
            <person name="Yoshida Y."/>
            <person name="Ohtoshi R."/>
            <person name="Malay A.D."/>
            <person name="Moran D.A.P."/>
            <person name="Tomita M."/>
            <person name="Numata K."/>
            <person name="Arakawa K."/>
        </authorList>
    </citation>
    <scope>NUCLEOTIDE SEQUENCE</scope>
</reference>
<dbReference type="AlphaFoldDB" id="A0A8X6PGA3"/>
<evidence type="ECO:0000256" key="2">
    <source>
        <dbReference type="ARBA" id="ARBA00006824"/>
    </source>
</evidence>
<proteinExistence type="inferred from homology"/>
<gene>
    <name evidence="7" type="primary">mpv17l_1</name>
    <name evidence="7" type="ORF">NPIL_500391</name>
</gene>
<evidence type="ECO:0000256" key="4">
    <source>
        <dbReference type="ARBA" id="ARBA00022989"/>
    </source>
</evidence>
<dbReference type="EMBL" id="BMAW01020712">
    <property type="protein sequence ID" value="GFT69543.1"/>
    <property type="molecule type" value="Genomic_DNA"/>
</dbReference>
<organism evidence="7 8">
    <name type="scientific">Nephila pilipes</name>
    <name type="common">Giant wood spider</name>
    <name type="synonym">Nephila maculata</name>
    <dbReference type="NCBI Taxonomy" id="299642"/>
    <lineage>
        <taxon>Eukaryota</taxon>
        <taxon>Metazoa</taxon>
        <taxon>Ecdysozoa</taxon>
        <taxon>Arthropoda</taxon>
        <taxon>Chelicerata</taxon>
        <taxon>Arachnida</taxon>
        <taxon>Araneae</taxon>
        <taxon>Araneomorphae</taxon>
        <taxon>Entelegynae</taxon>
        <taxon>Araneoidea</taxon>
        <taxon>Nephilidae</taxon>
        <taxon>Nephila</taxon>
    </lineage>
</organism>